<comment type="caution">
    <text evidence="2">The sequence shown here is derived from an EMBL/GenBank/DDBJ whole genome shotgun (WGS) entry which is preliminary data.</text>
</comment>
<evidence type="ECO:0000313" key="3">
    <source>
        <dbReference type="Proteomes" id="UP000593572"/>
    </source>
</evidence>
<protein>
    <recommendedName>
        <fullName evidence="1">Ycf2 N-terminal domain-containing protein</fullName>
    </recommendedName>
</protein>
<evidence type="ECO:0000259" key="1">
    <source>
        <dbReference type="Pfam" id="PF05695"/>
    </source>
</evidence>
<accession>A0A7J8N6D9</accession>
<name>A0A7J8N6D9_9ROSI</name>
<organism evidence="2 3">
    <name type="scientific">Gossypium lobatum</name>
    <dbReference type="NCBI Taxonomy" id="34289"/>
    <lineage>
        <taxon>Eukaryota</taxon>
        <taxon>Viridiplantae</taxon>
        <taxon>Streptophyta</taxon>
        <taxon>Embryophyta</taxon>
        <taxon>Tracheophyta</taxon>
        <taxon>Spermatophyta</taxon>
        <taxon>Magnoliopsida</taxon>
        <taxon>eudicotyledons</taxon>
        <taxon>Gunneridae</taxon>
        <taxon>Pentapetalae</taxon>
        <taxon>rosids</taxon>
        <taxon>malvids</taxon>
        <taxon>Malvales</taxon>
        <taxon>Malvaceae</taxon>
        <taxon>Malvoideae</taxon>
        <taxon>Gossypium</taxon>
    </lineage>
</organism>
<feature type="non-terminal residue" evidence="2">
    <location>
        <position position="36"/>
    </location>
</feature>
<sequence>MFWLFIEREKWMNNHLLPKEIEEFLRNLTRFIYSFF</sequence>
<evidence type="ECO:0000313" key="2">
    <source>
        <dbReference type="EMBL" id="MBA0572529.1"/>
    </source>
</evidence>
<dbReference type="Pfam" id="PF05695">
    <property type="entry name" value="Ycf2"/>
    <property type="match status" value="1"/>
</dbReference>
<dbReference type="EMBL" id="JABEZX010000012">
    <property type="protein sequence ID" value="MBA0572529.1"/>
    <property type="molecule type" value="Genomic_DNA"/>
</dbReference>
<dbReference type="InterPro" id="IPR056777">
    <property type="entry name" value="Ycf2_N"/>
</dbReference>
<reference evidence="2 3" key="1">
    <citation type="journal article" date="2019" name="Genome Biol. Evol.">
        <title>Insights into the evolution of the New World diploid cottons (Gossypium, subgenus Houzingenia) based on genome sequencing.</title>
        <authorList>
            <person name="Grover C.E."/>
            <person name="Arick M.A. 2nd"/>
            <person name="Thrash A."/>
            <person name="Conover J.L."/>
            <person name="Sanders W.S."/>
            <person name="Peterson D.G."/>
            <person name="Frelichowski J.E."/>
            <person name="Scheffler J.A."/>
            <person name="Scheffler B.E."/>
            <person name="Wendel J.F."/>
        </authorList>
    </citation>
    <scope>NUCLEOTIDE SEQUENCE [LARGE SCALE GENOMIC DNA]</scope>
    <source>
        <strain evidence="2">157</strain>
        <tissue evidence="2">Leaf</tissue>
    </source>
</reference>
<gene>
    <name evidence="2" type="ORF">Golob_002864</name>
</gene>
<dbReference type="AlphaFoldDB" id="A0A7J8N6D9"/>
<feature type="domain" description="Ycf2 N-terminal" evidence="1">
    <location>
        <begin position="1"/>
        <end position="36"/>
    </location>
</feature>
<dbReference type="Proteomes" id="UP000593572">
    <property type="component" value="Unassembled WGS sequence"/>
</dbReference>
<keyword evidence="3" id="KW-1185">Reference proteome</keyword>
<proteinExistence type="predicted"/>